<evidence type="ECO:0000256" key="5">
    <source>
        <dbReference type="PROSITE-ProRule" id="PRU00520"/>
    </source>
</evidence>
<comment type="similarity">
    <text evidence="1 6">Belongs to the acylphosphatase family.</text>
</comment>
<proteinExistence type="inferred from homology"/>
<evidence type="ECO:0000259" key="7">
    <source>
        <dbReference type="PROSITE" id="PS51160"/>
    </source>
</evidence>
<evidence type="ECO:0000256" key="4">
    <source>
        <dbReference type="ARBA" id="ARBA00047645"/>
    </source>
</evidence>
<dbReference type="RefSeq" id="WP_219779035.1">
    <property type="nucleotide sequence ID" value="NZ_JAHXPT010000004.1"/>
</dbReference>
<evidence type="ECO:0000313" key="8">
    <source>
        <dbReference type="EMBL" id="MBW6409981.1"/>
    </source>
</evidence>
<comment type="caution">
    <text evidence="8">The sequence shown here is derived from an EMBL/GenBank/DDBJ whole genome shotgun (WGS) entry which is preliminary data.</text>
</comment>
<dbReference type="SUPFAM" id="SSF54975">
    <property type="entry name" value="Acylphosphatase/BLUF domain-like"/>
    <property type="match status" value="1"/>
</dbReference>
<dbReference type="InterPro" id="IPR017968">
    <property type="entry name" value="Acylphosphatase_CS"/>
</dbReference>
<dbReference type="InterPro" id="IPR001792">
    <property type="entry name" value="Acylphosphatase-like_dom"/>
</dbReference>
<dbReference type="PROSITE" id="PS51160">
    <property type="entry name" value="ACYLPHOSPHATASE_3"/>
    <property type="match status" value="1"/>
</dbReference>
<accession>A0ABS7AQL7</accession>
<organism evidence="8 9">
    <name type="scientific">Clostridium weizhouense</name>
    <dbReference type="NCBI Taxonomy" id="2859781"/>
    <lineage>
        <taxon>Bacteria</taxon>
        <taxon>Bacillati</taxon>
        <taxon>Bacillota</taxon>
        <taxon>Clostridia</taxon>
        <taxon>Eubacteriales</taxon>
        <taxon>Clostridiaceae</taxon>
        <taxon>Clostridium</taxon>
    </lineage>
</organism>
<name>A0ABS7AQL7_9CLOT</name>
<evidence type="ECO:0000256" key="1">
    <source>
        <dbReference type="ARBA" id="ARBA00005614"/>
    </source>
</evidence>
<evidence type="ECO:0000256" key="2">
    <source>
        <dbReference type="ARBA" id="ARBA00012150"/>
    </source>
</evidence>
<dbReference type="EMBL" id="JAHXPT010000004">
    <property type="protein sequence ID" value="MBW6409981.1"/>
    <property type="molecule type" value="Genomic_DNA"/>
</dbReference>
<feature type="domain" description="Acylphosphatase-like" evidence="7">
    <location>
        <begin position="3"/>
        <end position="90"/>
    </location>
</feature>
<dbReference type="PROSITE" id="PS00151">
    <property type="entry name" value="ACYLPHOSPHATASE_2"/>
    <property type="match status" value="1"/>
</dbReference>
<keyword evidence="9" id="KW-1185">Reference proteome</keyword>
<dbReference type="InterPro" id="IPR036046">
    <property type="entry name" value="Acylphosphatase-like_dom_sf"/>
</dbReference>
<dbReference type="EC" id="3.6.1.7" evidence="2 5"/>
<dbReference type="InterPro" id="IPR020456">
    <property type="entry name" value="Acylphosphatase"/>
</dbReference>
<feature type="active site" evidence="5">
    <location>
        <position position="36"/>
    </location>
</feature>
<evidence type="ECO:0000256" key="6">
    <source>
        <dbReference type="RuleBase" id="RU004168"/>
    </source>
</evidence>
<dbReference type="GO" id="GO:0003998">
    <property type="term" value="F:acylphosphatase activity"/>
    <property type="evidence" value="ECO:0007669"/>
    <property type="project" value="UniProtKB-EC"/>
</dbReference>
<reference evidence="8 9" key="1">
    <citation type="submission" date="2021-07" db="EMBL/GenBank/DDBJ databases">
        <title>Clostridium weizhouense sp. nov., an anaerobic bacterium isolated from activated sludge of Petroleum wastewater.</title>
        <authorList>
            <person name="Li Q."/>
        </authorList>
    </citation>
    <scope>NUCLEOTIDE SEQUENCE [LARGE SCALE GENOMIC DNA]</scope>
    <source>
        <strain evidence="8 9">YB-6</strain>
    </source>
</reference>
<evidence type="ECO:0000256" key="3">
    <source>
        <dbReference type="ARBA" id="ARBA00015991"/>
    </source>
</evidence>
<sequence>MVRYLLILAGRIQGVGFRFFSQLKATELSLTGYAQNLDSGNVKIEIQGRQENIDTFISYIMVSNKFAKVMDINVTPIPLISNEKKFKIKY</sequence>
<protein>
    <recommendedName>
        <fullName evidence="3 5">acylphosphatase</fullName>
        <ecNumber evidence="2 5">3.6.1.7</ecNumber>
    </recommendedName>
</protein>
<feature type="active site" evidence="5">
    <location>
        <position position="18"/>
    </location>
</feature>
<dbReference type="Proteomes" id="UP001519921">
    <property type="component" value="Unassembled WGS sequence"/>
</dbReference>
<comment type="catalytic activity">
    <reaction evidence="4 5">
        <text>an acyl phosphate + H2O = a carboxylate + phosphate + H(+)</text>
        <dbReference type="Rhea" id="RHEA:14965"/>
        <dbReference type="ChEBI" id="CHEBI:15377"/>
        <dbReference type="ChEBI" id="CHEBI:15378"/>
        <dbReference type="ChEBI" id="CHEBI:29067"/>
        <dbReference type="ChEBI" id="CHEBI:43474"/>
        <dbReference type="ChEBI" id="CHEBI:59918"/>
        <dbReference type="EC" id="3.6.1.7"/>
    </reaction>
</comment>
<dbReference type="Gene3D" id="3.30.70.100">
    <property type="match status" value="1"/>
</dbReference>
<dbReference type="PANTHER" id="PTHR47268:SF4">
    <property type="entry name" value="ACYLPHOSPHATASE"/>
    <property type="match status" value="1"/>
</dbReference>
<dbReference type="PANTHER" id="PTHR47268">
    <property type="entry name" value="ACYLPHOSPHATASE"/>
    <property type="match status" value="1"/>
</dbReference>
<keyword evidence="5 8" id="KW-0378">Hydrolase</keyword>
<evidence type="ECO:0000313" key="9">
    <source>
        <dbReference type="Proteomes" id="UP001519921"/>
    </source>
</evidence>
<gene>
    <name evidence="8" type="ORF">KYD98_07730</name>
</gene>
<dbReference type="Pfam" id="PF00708">
    <property type="entry name" value="Acylphosphatase"/>
    <property type="match status" value="1"/>
</dbReference>